<feature type="region of interest" description="Disordered" evidence="4">
    <location>
        <begin position="1363"/>
        <end position="1382"/>
    </location>
</feature>
<feature type="region of interest" description="Disordered" evidence="4">
    <location>
        <begin position="313"/>
        <end position="332"/>
    </location>
</feature>
<feature type="compositionally biased region" description="Low complexity" evidence="4">
    <location>
        <begin position="1788"/>
        <end position="1810"/>
    </location>
</feature>
<feature type="compositionally biased region" description="Acidic residues" evidence="4">
    <location>
        <begin position="1775"/>
        <end position="1787"/>
    </location>
</feature>
<dbReference type="Proteomes" id="UP000179807">
    <property type="component" value="Unassembled WGS sequence"/>
</dbReference>
<organism evidence="5 6">
    <name type="scientific">Tritrichomonas foetus</name>
    <dbReference type="NCBI Taxonomy" id="1144522"/>
    <lineage>
        <taxon>Eukaryota</taxon>
        <taxon>Metamonada</taxon>
        <taxon>Parabasalia</taxon>
        <taxon>Tritrichomonadida</taxon>
        <taxon>Tritrichomonadidae</taxon>
        <taxon>Tritrichomonas</taxon>
    </lineage>
</organism>
<feature type="compositionally biased region" description="Polar residues" evidence="4">
    <location>
        <begin position="1429"/>
        <end position="1449"/>
    </location>
</feature>
<dbReference type="InterPro" id="IPR052416">
    <property type="entry name" value="GTF3C_component"/>
</dbReference>
<feature type="compositionally biased region" description="Low complexity" evidence="4">
    <location>
        <begin position="1712"/>
        <end position="1736"/>
    </location>
</feature>
<dbReference type="GO" id="GO:0005634">
    <property type="term" value="C:nucleus"/>
    <property type="evidence" value="ECO:0007669"/>
    <property type="project" value="UniProtKB-SubCell"/>
</dbReference>
<reference evidence="5" key="1">
    <citation type="submission" date="2016-10" db="EMBL/GenBank/DDBJ databases">
        <authorList>
            <person name="Benchimol M."/>
            <person name="Almeida L.G."/>
            <person name="Vasconcelos A.T."/>
            <person name="Perreira-Neves A."/>
            <person name="Rosa I.A."/>
            <person name="Tasca T."/>
            <person name="Bogo M.R."/>
            <person name="de Souza W."/>
        </authorList>
    </citation>
    <scope>NUCLEOTIDE SEQUENCE [LARGE SCALE GENOMIC DNA]</scope>
    <source>
        <strain evidence="5">K</strain>
    </source>
</reference>
<sequence length="1810" mass="207610">MKGMGAFARLNANNDPYIDSIADQVITFNEHASQLIAGIADFGELFSKDENEKYKELNIFSDQDEVGKETASLFITKETAKLKNTNSMRKSTVAANSKMTNSQILSSKVSRTSYPHRKKNLTWEKVKDYLKWHKNEMQDYYNAICQRLSKEIDYLDFDNYFPLCREILKFFTNYAKIVHMTKKFALHQQFLSKTDLIRLVSPFIDRITPFLQSYFNKKFNWSLIDVQSKESPYRPNSSVLKFEYNIMIYFREIIEGIVAIFAILNQKDNNEMKNMGYSEGKDIPQRFESLRNLLIENNIYFHIIGTIKRTNDISNEKNSNKNTNNSTNNRNTNAAANFITRTFTAAHTRTMNGSVSMAMNGTTDYYSAMNANINQNINTKVLVPTHQQFRPQPIDHFIENFGIKKSNDPVFKGFKSPLDEKNNIKEAIKAANPNIDFTQAINADIPTKNADNNDNNVKSKENKKNEIPINDCNFSSIERLKTVNLLLNIIIPFTKQRDANFYFYLPKIFAAIGITSFEIMQNIPSLPFFSEHSGSFYKRNEILTSISFLTSIVVSLLKGSEDIMTVFFNFIYNRTIPLLNNIADSSSWNGDIPKNLLQCIYFLLLKINEAPDFAEKDRENSENDKNINSYYSFTAIRVTLMRCMYVFMHLQTNSQITNANQFVQTLSQFHFNTNLIDNFEEFLLQITKIENFSFMLADITMFLEDEGVDDESVVLIDYKTFKNNQANTHLKEKVEVQEKEKTKPTFLEILYPPEIISRCLYFSFYDQDLGNRALYFRRPDTKSFSNTAQLNFEGLEVFDQKILKLLLAKHLSILYDNNANKNMIKKKINEYQAFSQYWANRTLTLVADMGSQQVQNAIENKQISEIKIDFYEITKRAIKKALKMHFDLNKCDSNEIEISKNKKFKTKDRKNNKNEKRKIESPKENKKTENKKNENKKNEIKDEFVDNNESLYGLEKRHQIIQQITNYAPSFYRNGYFIDIIRCCVKDLGSYFSNSFLQVGSFENSSKKLFNDIFGILQVIELLHPDTVSSIIINAAETSMKQNIVAIINDVTSYHENDKVPTMTSIFKEIITIGRTHYFRQLLNTALTMCWSHSDPAITSKRGPIFQSVNCKMALHPGNDEKMFGRSSSEKVIGPNNTEKINEKILGSSLKTSISASLHLEERKFIEKFPEILSGILCNKDVHKNVKSHSCNMKFNRKTLCFDGLEYLPNGILYAICAIYFNQDYKEAKGTESEKIIPIAISVFQHVQETIAQRYNDIKDTDSEFEKSAKQAEIMETQYFAYYFLDKVLKLSPVLTRYDVENLYTSYFLDEAEQYFKKLEKPQHINQKSSNHPTLQDCQNDEQCSVDTKKYSNSLLKNIFNSSKQKSAHSHPVDSSHQAHLSEQTINSNQTVQSKPLAQDKTNQPQVTSSVRYIKTTKTQPIFHVDNNSQISSDKINPTPQDNIQNKIETQPKTESRKKLVSDKKTIDSQENQNISKITNENGNLIAPISRPRVNLVKSVSFVNSSTSSPIINGLHSSIKCVFNSQSVDNLENIANSKSLFNIDSHVNKTVKKSRNKIKKKKTNKKPIPKNQIGEFLQSHKVKKIIYLNQMPDNPNVQQQKLHEKRKSSLEQSNESVSSTFSSINSNMNSSQQNQKQKKIIINLKPSPSSDSDSKQESSEKSRSKSSYHTSSSDAEYNYTYKSKSSSKSSEDTESSKSENESDAKQVSPRNSSSYSSSSKSGEQSTTEKSTSSSSSDEQDSDYDSEHGSPSDSHYSDVSSEAEAHPKHVIRGNLDEEESIEEEEEISDSSSNESTSSSSSDRINSIKNRK</sequence>
<feature type="compositionally biased region" description="Basic and acidic residues" evidence="4">
    <location>
        <begin position="1689"/>
        <end position="1704"/>
    </location>
</feature>
<gene>
    <name evidence="5" type="ORF">TRFO_15246</name>
</gene>
<feature type="compositionally biased region" description="Basic residues" evidence="4">
    <location>
        <begin position="1551"/>
        <end position="1568"/>
    </location>
</feature>
<evidence type="ECO:0000256" key="1">
    <source>
        <dbReference type="ARBA" id="ARBA00004123"/>
    </source>
</evidence>
<feature type="region of interest" description="Disordered" evidence="4">
    <location>
        <begin position="1387"/>
        <end position="1408"/>
    </location>
</feature>
<dbReference type="EMBL" id="MLAK01000374">
    <property type="protein sequence ID" value="OHT14445.1"/>
    <property type="molecule type" value="Genomic_DNA"/>
</dbReference>
<comment type="caution">
    <text evidence="5">The sequence shown here is derived from an EMBL/GenBank/DDBJ whole genome shotgun (WGS) entry which is preliminary data.</text>
</comment>
<evidence type="ECO:0000256" key="4">
    <source>
        <dbReference type="SAM" id="MobiDB-lite"/>
    </source>
</evidence>
<evidence type="ECO:0000256" key="2">
    <source>
        <dbReference type="ARBA" id="ARBA00023163"/>
    </source>
</evidence>
<keyword evidence="3" id="KW-0539">Nucleus</keyword>
<feature type="compositionally biased region" description="Low complexity" evidence="4">
    <location>
        <begin position="1610"/>
        <end position="1651"/>
    </location>
</feature>
<feature type="region of interest" description="Disordered" evidence="4">
    <location>
        <begin position="1429"/>
        <end position="1468"/>
    </location>
</feature>
<dbReference type="GO" id="GO:0000127">
    <property type="term" value="C:transcription factor TFIIIC complex"/>
    <property type="evidence" value="ECO:0007669"/>
    <property type="project" value="TreeGrafter"/>
</dbReference>
<feature type="compositionally biased region" description="Basic and acidic residues" evidence="4">
    <location>
        <begin position="909"/>
        <end position="940"/>
    </location>
</feature>
<feature type="compositionally biased region" description="Low complexity" evidence="4">
    <location>
        <begin position="1750"/>
        <end position="1759"/>
    </location>
</feature>
<name>A0A1J4KY06_9EUKA</name>
<feature type="region of interest" description="Disordered" evidence="4">
    <location>
        <begin position="902"/>
        <end position="940"/>
    </location>
</feature>
<feature type="region of interest" description="Disordered" evidence="4">
    <location>
        <begin position="1597"/>
        <end position="1810"/>
    </location>
</feature>
<dbReference type="GeneID" id="94832981"/>
<dbReference type="GO" id="GO:0006383">
    <property type="term" value="P:transcription by RNA polymerase III"/>
    <property type="evidence" value="ECO:0007669"/>
    <property type="project" value="TreeGrafter"/>
</dbReference>
<feature type="compositionally biased region" description="Basic and acidic residues" evidence="4">
    <location>
        <begin position="1652"/>
        <end position="1663"/>
    </location>
</feature>
<evidence type="ECO:0000256" key="3">
    <source>
        <dbReference type="ARBA" id="ARBA00023242"/>
    </source>
</evidence>
<keyword evidence="6" id="KW-1185">Reference proteome</keyword>
<evidence type="ECO:0000313" key="6">
    <source>
        <dbReference type="Proteomes" id="UP000179807"/>
    </source>
</evidence>
<proteinExistence type="predicted"/>
<protein>
    <submittedName>
        <fullName evidence="5">Uncharacterized protein</fullName>
    </submittedName>
</protein>
<dbReference type="PANTHER" id="PTHR15052">
    <property type="entry name" value="RNA POLYMERASE III TRANSCRIPTION INITIATION FACTOR COMPLEX SUBUNIT"/>
    <property type="match status" value="1"/>
</dbReference>
<dbReference type="PANTHER" id="PTHR15052:SF2">
    <property type="entry name" value="GENERAL TRANSCRIPTION FACTOR 3C POLYPEPTIDE 2"/>
    <property type="match status" value="1"/>
</dbReference>
<dbReference type="VEuPathDB" id="TrichDB:TRFO_15246"/>
<feature type="compositionally biased region" description="Low complexity" evidence="4">
    <location>
        <begin position="320"/>
        <end position="332"/>
    </location>
</feature>
<keyword evidence="2" id="KW-0804">Transcription</keyword>
<comment type="subcellular location">
    <subcellularLocation>
        <location evidence="1">Nucleus</location>
    </subcellularLocation>
</comment>
<feature type="compositionally biased region" description="Low complexity" evidence="4">
    <location>
        <begin position="1665"/>
        <end position="1688"/>
    </location>
</feature>
<dbReference type="RefSeq" id="XP_068367581.1">
    <property type="nucleotide sequence ID" value="XM_068498277.1"/>
</dbReference>
<accession>A0A1J4KY06</accession>
<evidence type="ECO:0000313" key="5">
    <source>
        <dbReference type="EMBL" id="OHT14445.1"/>
    </source>
</evidence>
<feature type="compositionally biased region" description="Basic and acidic residues" evidence="4">
    <location>
        <begin position="1450"/>
        <end position="1468"/>
    </location>
</feature>
<feature type="compositionally biased region" description="Polar residues" evidence="4">
    <location>
        <begin position="1373"/>
        <end position="1382"/>
    </location>
</feature>
<feature type="region of interest" description="Disordered" evidence="4">
    <location>
        <begin position="1551"/>
        <end position="1575"/>
    </location>
</feature>